<sequence>MNKENYSCICIDDDRLFMEIIKGVIRQIDYLDLQECYGNPMHALVEVDRNKPDIIFIDIDLPEINGFQFVEALDYSPVVIYVTSHWEQEEEALTKGADGFITKPLKSVEQLSDVLFNAINNKLSIS</sequence>
<feature type="modified residue" description="4-aspartylphosphate" evidence="2">
    <location>
        <position position="58"/>
    </location>
</feature>
<evidence type="ECO:0000313" key="4">
    <source>
        <dbReference type="EMBL" id="MCV9388107.1"/>
    </source>
</evidence>
<gene>
    <name evidence="4" type="ORF">N7U62_15610</name>
</gene>
<reference evidence="4 5" key="1">
    <citation type="submission" date="2022-10" db="EMBL/GenBank/DDBJ databases">
        <title>Comparative genomics and taxonomic characterization of three novel marine species of genus Reichenbachiella exhibiting antioxidant and polysaccharide degradation activities.</title>
        <authorList>
            <person name="Muhammad N."/>
            <person name="Lee Y.-J."/>
            <person name="Ko J."/>
            <person name="Kim S.-G."/>
        </authorList>
    </citation>
    <scope>NUCLEOTIDE SEQUENCE [LARGE SCALE GENOMIC DNA]</scope>
    <source>
        <strain evidence="4 5">ABR2-5</strain>
    </source>
</reference>
<proteinExistence type="predicted"/>
<evidence type="ECO:0000256" key="1">
    <source>
        <dbReference type="ARBA" id="ARBA00022553"/>
    </source>
</evidence>
<dbReference type="Pfam" id="PF00072">
    <property type="entry name" value="Response_reg"/>
    <property type="match status" value="1"/>
</dbReference>
<keyword evidence="1 2" id="KW-0597">Phosphoprotein</keyword>
<feature type="domain" description="Response regulatory" evidence="3">
    <location>
        <begin position="7"/>
        <end position="118"/>
    </location>
</feature>
<dbReference type="SUPFAM" id="SSF52172">
    <property type="entry name" value="CheY-like"/>
    <property type="match status" value="1"/>
</dbReference>
<evidence type="ECO:0000313" key="5">
    <source>
        <dbReference type="Proteomes" id="UP001300692"/>
    </source>
</evidence>
<dbReference type="InterPro" id="IPR001789">
    <property type="entry name" value="Sig_transdc_resp-reg_receiver"/>
</dbReference>
<comment type="caution">
    <text evidence="4">The sequence shown here is derived from an EMBL/GenBank/DDBJ whole genome shotgun (WGS) entry which is preliminary data.</text>
</comment>
<name>A0ABT3CWM1_9BACT</name>
<accession>A0ABT3CWM1</accession>
<dbReference type="PANTHER" id="PTHR44591">
    <property type="entry name" value="STRESS RESPONSE REGULATOR PROTEIN 1"/>
    <property type="match status" value="1"/>
</dbReference>
<dbReference type="RefSeq" id="WP_264138934.1">
    <property type="nucleotide sequence ID" value="NZ_JAOYOD010000001.1"/>
</dbReference>
<dbReference type="Gene3D" id="3.40.50.2300">
    <property type="match status" value="1"/>
</dbReference>
<dbReference type="InterPro" id="IPR050595">
    <property type="entry name" value="Bact_response_regulator"/>
</dbReference>
<protein>
    <submittedName>
        <fullName evidence="4">Response regulator</fullName>
    </submittedName>
</protein>
<evidence type="ECO:0000259" key="3">
    <source>
        <dbReference type="PROSITE" id="PS50110"/>
    </source>
</evidence>
<organism evidence="4 5">
    <name type="scientific">Reichenbachiella ulvae</name>
    <dbReference type="NCBI Taxonomy" id="2980104"/>
    <lineage>
        <taxon>Bacteria</taxon>
        <taxon>Pseudomonadati</taxon>
        <taxon>Bacteroidota</taxon>
        <taxon>Cytophagia</taxon>
        <taxon>Cytophagales</taxon>
        <taxon>Reichenbachiellaceae</taxon>
        <taxon>Reichenbachiella</taxon>
    </lineage>
</organism>
<dbReference type="EMBL" id="JAOYOD010000001">
    <property type="protein sequence ID" value="MCV9388107.1"/>
    <property type="molecule type" value="Genomic_DNA"/>
</dbReference>
<dbReference type="PROSITE" id="PS50110">
    <property type="entry name" value="RESPONSE_REGULATORY"/>
    <property type="match status" value="1"/>
</dbReference>
<dbReference type="Proteomes" id="UP001300692">
    <property type="component" value="Unassembled WGS sequence"/>
</dbReference>
<dbReference type="InterPro" id="IPR011006">
    <property type="entry name" value="CheY-like_superfamily"/>
</dbReference>
<dbReference type="SMART" id="SM00448">
    <property type="entry name" value="REC"/>
    <property type="match status" value="1"/>
</dbReference>
<keyword evidence="5" id="KW-1185">Reference proteome</keyword>
<evidence type="ECO:0000256" key="2">
    <source>
        <dbReference type="PROSITE-ProRule" id="PRU00169"/>
    </source>
</evidence>
<dbReference type="PANTHER" id="PTHR44591:SF3">
    <property type="entry name" value="RESPONSE REGULATORY DOMAIN-CONTAINING PROTEIN"/>
    <property type="match status" value="1"/>
</dbReference>